<dbReference type="Proteomes" id="UP000749559">
    <property type="component" value="Unassembled WGS sequence"/>
</dbReference>
<accession>A0A8J1U023</accession>
<name>A0A8J1U023_OWEFU</name>
<dbReference type="AlphaFoldDB" id="A0A8J1U023"/>
<dbReference type="EMBL" id="CAIIXF020000006">
    <property type="protein sequence ID" value="CAH1786691.1"/>
    <property type="molecule type" value="Genomic_DNA"/>
</dbReference>
<evidence type="ECO:0000313" key="1">
    <source>
        <dbReference type="EMBL" id="CAH1786691.1"/>
    </source>
</evidence>
<gene>
    <name evidence="1" type="ORF">OFUS_LOCUS12534</name>
</gene>
<protein>
    <submittedName>
        <fullName evidence="1">Uncharacterized protein</fullName>
    </submittedName>
</protein>
<sequence length="423" mass="49349">MVLRDYIKTRIQFYYFLIIITVLLYGFCMFNTKDDNLFHLHPIKLKANIYNRSFATDQCSEVLVKSNHSIMDKLTEGEWRPKEVSQAYKKSVFKTLAKLRRRSHIKPETAKNGRCGYVPNIKFTKLCDPEGPYPCCKYAKCRNESIEDCKCHNCLDARTKLHPEFYKWTPYNITLNTFSPEDLCGILHRLQISLVYSLGDSLGRGICEGAWKIMESVQTSPADIRRKEDYNSTKNDTCDQDIFNLKGQCFFRTKMAGFEVCNTTNIYWSGLAKPEEGIPKEKAHLSEILSTSHPGNVVLVMNIGLFVQLNESRAQAIIETMLTHVQQTYKDRKFYIFYFPPYVPGLLKWKRYVRQQKPESLKFTNTMRNYVIDNNIRMTFLNPQNLAEDAASYDGTHYTQGLCETMFEIIMNYLNYSQSEDMY</sequence>
<keyword evidence="2" id="KW-1185">Reference proteome</keyword>
<reference evidence="1" key="1">
    <citation type="submission" date="2022-03" db="EMBL/GenBank/DDBJ databases">
        <authorList>
            <person name="Martin C."/>
        </authorList>
    </citation>
    <scope>NUCLEOTIDE SEQUENCE</scope>
</reference>
<organism evidence="1 2">
    <name type="scientific">Owenia fusiformis</name>
    <name type="common">Polychaete worm</name>
    <dbReference type="NCBI Taxonomy" id="6347"/>
    <lineage>
        <taxon>Eukaryota</taxon>
        <taxon>Metazoa</taxon>
        <taxon>Spiralia</taxon>
        <taxon>Lophotrochozoa</taxon>
        <taxon>Annelida</taxon>
        <taxon>Polychaeta</taxon>
        <taxon>Sedentaria</taxon>
        <taxon>Canalipalpata</taxon>
        <taxon>Sabellida</taxon>
        <taxon>Oweniida</taxon>
        <taxon>Oweniidae</taxon>
        <taxon>Owenia</taxon>
    </lineage>
</organism>
<evidence type="ECO:0000313" key="2">
    <source>
        <dbReference type="Proteomes" id="UP000749559"/>
    </source>
</evidence>
<comment type="caution">
    <text evidence="1">The sequence shown here is derived from an EMBL/GenBank/DDBJ whole genome shotgun (WGS) entry which is preliminary data.</text>
</comment>
<proteinExistence type="predicted"/>